<dbReference type="PANTHER" id="PTHR34295:SF1">
    <property type="entry name" value="BIOTIN TRANSPORTER BIOY"/>
    <property type="match status" value="1"/>
</dbReference>
<evidence type="ECO:0000256" key="3">
    <source>
        <dbReference type="SAM" id="Phobius"/>
    </source>
</evidence>
<proteinExistence type="inferred from homology"/>
<dbReference type="EMBL" id="DVMR01000040">
    <property type="protein sequence ID" value="HIU43598.1"/>
    <property type="molecule type" value="Genomic_DNA"/>
</dbReference>
<reference evidence="4" key="1">
    <citation type="submission" date="2020-10" db="EMBL/GenBank/DDBJ databases">
        <authorList>
            <person name="Gilroy R."/>
        </authorList>
    </citation>
    <scope>NUCLEOTIDE SEQUENCE</scope>
    <source>
        <strain evidence="4">CHK191-8634</strain>
    </source>
</reference>
<evidence type="ECO:0000313" key="5">
    <source>
        <dbReference type="Proteomes" id="UP000824073"/>
    </source>
</evidence>
<comment type="subcellular location">
    <subcellularLocation>
        <location evidence="2">Cell membrane</location>
        <topology evidence="2">Multi-pass membrane protein</topology>
    </subcellularLocation>
</comment>
<protein>
    <recommendedName>
        <fullName evidence="2">Biotin transporter</fullName>
    </recommendedName>
</protein>
<organism evidence="4 5">
    <name type="scientific">Candidatus Ventrousia excrementavium</name>
    <dbReference type="NCBI Taxonomy" id="2840961"/>
    <lineage>
        <taxon>Bacteria</taxon>
        <taxon>Bacillati</taxon>
        <taxon>Bacillota</taxon>
        <taxon>Clostridia</taxon>
        <taxon>Eubacteriales</taxon>
        <taxon>Clostridiaceae</taxon>
        <taxon>Clostridiaceae incertae sedis</taxon>
        <taxon>Candidatus Ventrousia</taxon>
    </lineage>
</organism>
<accession>A0A9D1IU55</accession>
<dbReference type="Gene3D" id="1.10.1760.20">
    <property type="match status" value="1"/>
</dbReference>
<dbReference type="GO" id="GO:0015225">
    <property type="term" value="F:biotin transmembrane transporter activity"/>
    <property type="evidence" value="ECO:0007669"/>
    <property type="project" value="UniProtKB-UniRule"/>
</dbReference>
<dbReference type="Proteomes" id="UP000824073">
    <property type="component" value="Unassembled WGS sequence"/>
</dbReference>
<sequence>MTLCAMFAVLIAAGAFMRIPMPLVPITLQYLFTMLAGLLLGGKWGAAAVCVYMALGLAGLPVFTQGGGIGYVLQPSFGYIIGFAVGTYVTGTLAWRKEKPGFGYLLAASLLGLGIIYLFGLIYYSLVSHVVLKTSIGLWPLFVHGCLLTLPGDIALSVLGAILGRRLIPQLRQKERQAA</sequence>
<keyword evidence="3" id="KW-0812">Transmembrane</keyword>
<evidence type="ECO:0000256" key="1">
    <source>
        <dbReference type="ARBA" id="ARBA00010692"/>
    </source>
</evidence>
<dbReference type="PANTHER" id="PTHR34295">
    <property type="entry name" value="BIOTIN TRANSPORTER BIOY"/>
    <property type="match status" value="1"/>
</dbReference>
<dbReference type="Pfam" id="PF02632">
    <property type="entry name" value="BioY"/>
    <property type="match status" value="1"/>
</dbReference>
<dbReference type="InterPro" id="IPR003784">
    <property type="entry name" value="BioY"/>
</dbReference>
<comment type="similarity">
    <text evidence="1 2">Belongs to the BioY family.</text>
</comment>
<comment type="caution">
    <text evidence="4">The sequence shown here is derived from an EMBL/GenBank/DDBJ whole genome shotgun (WGS) entry which is preliminary data.</text>
</comment>
<feature type="transmembrane region" description="Helical" evidence="3">
    <location>
        <begin position="76"/>
        <end position="95"/>
    </location>
</feature>
<gene>
    <name evidence="4" type="ORF">IAB67_04790</name>
</gene>
<dbReference type="PIRSF" id="PIRSF016661">
    <property type="entry name" value="BioY"/>
    <property type="match status" value="1"/>
</dbReference>
<keyword evidence="2 3" id="KW-0472">Membrane</keyword>
<reference evidence="4" key="2">
    <citation type="journal article" date="2021" name="PeerJ">
        <title>Extensive microbial diversity within the chicken gut microbiome revealed by metagenomics and culture.</title>
        <authorList>
            <person name="Gilroy R."/>
            <person name="Ravi A."/>
            <person name="Getino M."/>
            <person name="Pursley I."/>
            <person name="Horton D.L."/>
            <person name="Alikhan N.F."/>
            <person name="Baker D."/>
            <person name="Gharbi K."/>
            <person name="Hall N."/>
            <person name="Watson M."/>
            <person name="Adriaenssens E.M."/>
            <person name="Foster-Nyarko E."/>
            <person name="Jarju S."/>
            <person name="Secka A."/>
            <person name="Antonio M."/>
            <person name="Oren A."/>
            <person name="Chaudhuri R.R."/>
            <person name="La Ragione R."/>
            <person name="Hildebrand F."/>
            <person name="Pallen M.J."/>
        </authorList>
    </citation>
    <scope>NUCLEOTIDE SEQUENCE</scope>
    <source>
        <strain evidence="4">CHK191-8634</strain>
    </source>
</reference>
<feature type="transmembrane region" description="Helical" evidence="3">
    <location>
        <begin position="6"/>
        <end position="32"/>
    </location>
</feature>
<evidence type="ECO:0000256" key="2">
    <source>
        <dbReference type="PIRNR" id="PIRNR016661"/>
    </source>
</evidence>
<dbReference type="AlphaFoldDB" id="A0A9D1IU55"/>
<dbReference type="GO" id="GO:0005886">
    <property type="term" value="C:plasma membrane"/>
    <property type="evidence" value="ECO:0007669"/>
    <property type="project" value="UniProtKB-SubCell"/>
</dbReference>
<feature type="transmembrane region" description="Helical" evidence="3">
    <location>
        <begin position="102"/>
        <end position="126"/>
    </location>
</feature>
<keyword evidence="3" id="KW-1133">Transmembrane helix</keyword>
<feature type="transmembrane region" description="Helical" evidence="3">
    <location>
        <begin position="138"/>
        <end position="164"/>
    </location>
</feature>
<evidence type="ECO:0000313" key="4">
    <source>
        <dbReference type="EMBL" id="HIU43598.1"/>
    </source>
</evidence>
<feature type="transmembrane region" description="Helical" evidence="3">
    <location>
        <begin position="44"/>
        <end position="64"/>
    </location>
</feature>
<name>A0A9D1IU55_9CLOT</name>
<keyword evidence="2" id="KW-1003">Cell membrane</keyword>
<keyword evidence="2" id="KW-0813">Transport</keyword>